<dbReference type="Gene3D" id="3.40.33.10">
    <property type="entry name" value="CAP"/>
    <property type="match status" value="1"/>
</dbReference>
<dbReference type="InterPro" id="IPR035940">
    <property type="entry name" value="CAP_sf"/>
</dbReference>
<evidence type="ECO:0000259" key="1">
    <source>
        <dbReference type="Pfam" id="PF00188"/>
    </source>
</evidence>
<reference evidence="2 3" key="1">
    <citation type="submission" date="2019-12" db="EMBL/GenBank/DDBJ databases">
        <title>Mucilaginibacter sp. HMF7410 genome sequencing and assembly.</title>
        <authorList>
            <person name="Kang H."/>
            <person name="Cha I."/>
            <person name="Kim H."/>
            <person name="Joh K."/>
        </authorList>
    </citation>
    <scope>NUCLEOTIDE SEQUENCE [LARGE SCALE GENOMIC DNA]</scope>
    <source>
        <strain evidence="2 3">HMF7410</strain>
    </source>
</reference>
<proteinExistence type="predicted"/>
<dbReference type="InterPro" id="IPR014044">
    <property type="entry name" value="CAP_dom"/>
</dbReference>
<feature type="domain" description="SCP" evidence="1">
    <location>
        <begin position="42"/>
        <end position="160"/>
    </location>
</feature>
<dbReference type="AlphaFoldDB" id="A0A7K1SYW5"/>
<dbReference type="PANTHER" id="PTHR31157:SF1">
    <property type="entry name" value="SCP DOMAIN-CONTAINING PROTEIN"/>
    <property type="match status" value="1"/>
</dbReference>
<evidence type="ECO:0000313" key="2">
    <source>
        <dbReference type="EMBL" id="MVN22505.1"/>
    </source>
</evidence>
<dbReference type="Proteomes" id="UP000462014">
    <property type="component" value="Unassembled WGS sequence"/>
</dbReference>
<keyword evidence="3" id="KW-1185">Reference proteome</keyword>
<dbReference type="Pfam" id="PF00188">
    <property type="entry name" value="CAP"/>
    <property type="match status" value="1"/>
</dbReference>
<organism evidence="2 3">
    <name type="scientific">Mucilaginibacter arboris</name>
    <dbReference type="NCBI Taxonomy" id="2682090"/>
    <lineage>
        <taxon>Bacteria</taxon>
        <taxon>Pseudomonadati</taxon>
        <taxon>Bacteroidota</taxon>
        <taxon>Sphingobacteriia</taxon>
        <taxon>Sphingobacteriales</taxon>
        <taxon>Sphingobacteriaceae</taxon>
        <taxon>Mucilaginibacter</taxon>
    </lineage>
</organism>
<dbReference type="CDD" id="cd05379">
    <property type="entry name" value="CAP_bacterial"/>
    <property type="match status" value="1"/>
</dbReference>
<comment type="caution">
    <text evidence="2">The sequence shown here is derived from an EMBL/GenBank/DDBJ whole genome shotgun (WGS) entry which is preliminary data.</text>
</comment>
<name>A0A7K1SYW5_9SPHI</name>
<dbReference type="RefSeq" id="WP_157567817.1">
    <property type="nucleotide sequence ID" value="NZ_WPIK01000011.1"/>
</dbReference>
<sequence length="189" mass="21543">MRLKINHLKFLLVVPLFLSVSFIKEDASFTSKDFSFKAEVLSQINQIRARGCNCGTTYMPPVAPVVWNDRLATAAAAHAMDMANHNYFSHESQNGDHIRDRFEKAGYGTAGFQRYIIGENIAAGQQSIEQVNQELFKSEKHCKNLMNPAFKEIGAYVYNYYWVEDFGGRYPFGTKDLALVKQQDNHTNF</sequence>
<evidence type="ECO:0000313" key="3">
    <source>
        <dbReference type="Proteomes" id="UP000462014"/>
    </source>
</evidence>
<dbReference type="PANTHER" id="PTHR31157">
    <property type="entry name" value="SCP DOMAIN-CONTAINING PROTEIN"/>
    <property type="match status" value="1"/>
</dbReference>
<gene>
    <name evidence="2" type="ORF">GO621_13280</name>
</gene>
<dbReference type="EMBL" id="WPIK01000011">
    <property type="protein sequence ID" value="MVN22505.1"/>
    <property type="molecule type" value="Genomic_DNA"/>
</dbReference>
<accession>A0A7K1SYW5</accession>
<dbReference type="SUPFAM" id="SSF55797">
    <property type="entry name" value="PR-1-like"/>
    <property type="match status" value="1"/>
</dbReference>
<protein>
    <recommendedName>
        <fullName evidence="1">SCP domain-containing protein</fullName>
    </recommendedName>
</protein>